<reference evidence="1" key="1">
    <citation type="journal article" date="2023" name="G3 (Bethesda)">
        <title>A reference genome for the long-term kleptoplast-retaining sea slug Elysia crispata morphotype clarki.</title>
        <authorList>
            <person name="Eastman K.E."/>
            <person name="Pendleton A.L."/>
            <person name="Shaikh M.A."/>
            <person name="Suttiyut T."/>
            <person name="Ogas R."/>
            <person name="Tomko P."/>
            <person name="Gavelis G."/>
            <person name="Widhalm J.R."/>
            <person name="Wisecaver J.H."/>
        </authorList>
    </citation>
    <scope>NUCLEOTIDE SEQUENCE</scope>
    <source>
        <strain evidence="1">ECLA1</strain>
    </source>
</reference>
<keyword evidence="2" id="KW-1185">Reference proteome</keyword>
<dbReference type="EMBL" id="JAWDGP010006942">
    <property type="protein sequence ID" value="KAK3732693.1"/>
    <property type="molecule type" value="Genomic_DNA"/>
</dbReference>
<proteinExistence type="predicted"/>
<dbReference type="Proteomes" id="UP001283361">
    <property type="component" value="Unassembled WGS sequence"/>
</dbReference>
<comment type="caution">
    <text evidence="1">The sequence shown here is derived from an EMBL/GenBank/DDBJ whole genome shotgun (WGS) entry which is preliminary data.</text>
</comment>
<accession>A0AAE1CSK8</accession>
<evidence type="ECO:0008006" key="3">
    <source>
        <dbReference type="Google" id="ProtNLM"/>
    </source>
</evidence>
<evidence type="ECO:0000313" key="2">
    <source>
        <dbReference type="Proteomes" id="UP001283361"/>
    </source>
</evidence>
<gene>
    <name evidence="1" type="ORF">RRG08_006084</name>
</gene>
<sequence>MECPAKWKKQESAIIPKVGDSLECSNYRTTALISHTSNTLLYMILSRHDKKKVETRLADGQAGFREGKSTADMFCALQILIEKVDVISTKILHVKGTMSL</sequence>
<organism evidence="1 2">
    <name type="scientific">Elysia crispata</name>
    <name type="common">lettuce slug</name>
    <dbReference type="NCBI Taxonomy" id="231223"/>
    <lineage>
        <taxon>Eukaryota</taxon>
        <taxon>Metazoa</taxon>
        <taxon>Spiralia</taxon>
        <taxon>Lophotrochozoa</taxon>
        <taxon>Mollusca</taxon>
        <taxon>Gastropoda</taxon>
        <taxon>Heterobranchia</taxon>
        <taxon>Euthyneura</taxon>
        <taxon>Panpulmonata</taxon>
        <taxon>Sacoglossa</taxon>
        <taxon>Placobranchoidea</taxon>
        <taxon>Plakobranchidae</taxon>
        <taxon>Elysia</taxon>
    </lineage>
</organism>
<dbReference type="AlphaFoldDB" id="A0AAE1CSK8"/>
<name>A0AAE1CSK8_9GAST</name>
<evidence type="ECO:0000313" key="1">
    <source>
        <dbReference type="EMBL" id="KAK3732693.1"/>
    </source>
</evidence>
<protein>
    <recommendedName>
        <fullName evidence="3">Reverse transcriptase domain-containing protein</fullName>
    </recommendedName>
</protein>